<dbReference type="EMBL" id="LR999455">
    <property type="protein sequence ID" value="CAE6075731.1"/>
    <property type="molecule type" value="Genomic_DNA"/>
</dbReference>
<evidence type="ECO:0000259" key="3">
    <source>
        <dbReference type="PROSITE" id="PS50891"/>
    </source>
</evidence>
<evidence type="ECO:0000256" key="1">
    <source>
        <dbReference type="ARBA" id="ARBA00005474"/>
    </source>
</evidence>
<dbReference type="Proteomes" id="UP000682877">
    <property type="component" value="Chromosome 5"/>
</dbReference>
<dbReference type="PANTHER" id="PTHR31301">
    <property type="entry name" value="LOB DOMAIN-CONTAINING PROTEIN 4-RELATED"/>
    <property type="match status" value="1"/>
</dbReference>
<evidence type="ECO:0000313" key="5">
    <source>
        <dbReference type="Proteomes" id="UP000682877"/>
    </source>
</evidence>
<dbReference type="Pfam" id="PF03195">
    <property type="entry name" value="LOB"/>
    <property type="match status" value="1"/>
</dbReference>
<protein>
    <recommendedName>
        <fullName evidence="3">LOB domain-containing protein</fullName>
    </recommendedName>
</protein>
<feature type="domain" description="LOB" evidence="3">
    <location>
        <begin position="11"/>
        <end position="112"/>
    </location>
</feature>
<name>A0A8S2ABA8_ARAAE</name>
<evidence type="ECO:0000313" key="4">
    <source>
        <dbReference type="EMBL" id="CAE6075731.1"/>
    </source>
</evidence>
<dbReference type="AlphaFoldDB" id="A0A8S2ABA8"/>
<organism evidence="4 5">
    <name type="scientific">Arabidopsis arenosa</name>
    <name type="common">Sand rock-cress</name>
    <name type="synonym">Cardaminopsis arenosa</name>
    <dbReference type="NCBI Taxonomy" id="38785"/>
    <lineage>
        <taxon>Eukaryota</taxon>
        <taxon>Viridiplantae</taxon>
        <taxon>Streptophyta</taxon>
        <taxon>Embryophyta</taxon>
        <taxon>Tracheophyta</taxon>
        <taxon>Spermatophyta</taxon>
        <taxon>Magnoliopsida</taxon>
        <taxon>eudicotyledons</taxon>
        <taxon>Gunneridae</taxon>
        <taxon>Pentapetalae</taxon>
        <taxon>rosids</taxon>
        <taxon>malvids</taxon>
        <taxon>Brassicales</taxon>
        <taxon>Brassicaceae</taxon>
        <taxon>Camelineae</taxon>
        <taxon>Arabidopsis</taxon>
    </lineage>
</organism>
<dbReference type="InterPro" id="IPR004883">
    <property type="entry name" value="LOB"/>
</dbReference>
<feature type="region of interest" description="Disordered" evidence="2">
    <location>
        <begin position="163"/>
        <end position="186"/>
    </location>
</feature>
<dbReference type="PROSITE" id="PS50891">
    <property type="entry name" value="LOB"/>
    <property type="match status" value="1"/>
</dbReference>
<evidence type="ECO:0000256" key="2">
    <source>
        <dbReference type="SAM" id="MobiDB-lite"/>
    </source>
</evidence>
<feature type="compositionally biased region" description="Low complexity" evidence="2">
    <location>
        <begin position="165"/>
        <end position="179"/>
    </location>
</feature>
<proteinExistence type="inferred from homology"/>
<keyword evidence="5" id="KW-1185">Reference proteome</keyword>
<reference evidence="4" key="1">
    <citation type="submission" date="2021-01" db="EMBL/GenBank/DDBJ databases">
        <authorList>
            <person name="Bezrukov I."/>
        </authorList>
    </citation>
    <scope>NUCLEOTIDE SEQUENCE</scope>
</reference>
<accession>A0A8S2ABA8</accession>
<gene>
    <name evidence="4" type="ORF">AARE701A_LOCUS13030</name>
</gene>
<dbReference type="PANTHER" id="PTHR31301:SF131">
    <property type="entry name" value="LOB DOMAIN-CONTAINING PROTEIN 28"/>
    <property type="match status" value="1"/>
</dbReference>
<sequence>MMLYQMDKISTPCAACKYLRRKCTKDCVFAPYFPTTKQENYEAVHKVFGASHVATLINDLHPLKREFAMNSLAWEARVRVKDPVYGCTAIIRRLQSQLKDSEEQLAIAKNELASYGTVPTFVPPPPMMYQQMHNNPMTISEYTPNNGGFLTGQQLHDEAQRFVSTQSAQVQQTQETQTQHNEIDRD</sequence>
<comment type="similarity">
    <text evidence="1">Belongs to the LOB domain-containing protein family.</text>
</comment>